<proteinExistence type="predicted"/>
<evidence type="ECO:0000313" key="2">
    <source>
        <dbReference type="Proteomes" id="UP000051530"/>
    </source>
</evidence>
<dbReference type="EMBL" id="LGUB01000123">
    <property type="protein sequence ID" value="KRH94180.1"/>
    <property type="molecule type" value="Genomic_DNA"/>
</dbReference>
<comment type="caution">
    <text evidence="1">The sequence shown here is derived from an EMBL/GenBank/DDBJ whole genome shotgun (WGS) entry which is preliminary data.</text>
</comment>
<organism evidence="1 2">
    <name type="scientific">Pseudoloma neurophilia</name>
    <dbReference type="NCBI Taxonomy" id="146866"/>
    <lineage>
        <taxon>Eukaryota</taxon>
        <taxon>Fungi</taxon>
        <taxon>Fungi incertae sedis</taxon>
        <taxon>Microsporidia</taxon>
        <taxon>Pseudoloma</taxon>
    </lineage>
</organism>
<dbReference type="Proteomes" id="UP000051530">
    <property type="component" value="Unassembled WGS sequence"/>
</dbReference>
<dbReference type="VEuPathDB" id="MicrosporidiaDB:M153_3530006683"/>
<keyword evidence="2" id="KW-1185">Reference proteome</keyword>
<accession>A0A0R0M3U2</accession>
<sequence>MKISSIYLKSLLRNTDSLETETILEIMPIDTKILIKFLISKN</sequence>
<evidence type="ECO:0000313" key="1">
    <source>
        <dbReference type="EMBL" id="KRH94180.1"/>
    </source>
</evidence>
<gene>
    <name evidence="1" type="ORF">M153_3530006683</name>
</gene>
<protein>
    <submittedName>
        <fullName evidence="1">Uncharacterized protein</fullName>
    </submittedName>
</protein>
<reference evidence="1 2" key="1">
    <citation type="submission" date="2015-07" db="EMBL/GenBank/DDBJ databases">
        <title>The genome of Pseudoloma neurophilia, a relevant intracellular parasite of the zebrafish.</title>
        <authorList>
            <person name="Ndikumana S."/>
            <person name="Pelin A."/>
            <person name="Sanders J."/>
            <person name="Corradi N."/>
        </authorList>
    </citation>
    <scope>NUCLEOTIDE SEQUENCE [LARGE SCALE GENOMIC DNA]</scope>
    <source>
        <strain evidence="1 2">MK1</strain>
    </source>
</reference>
<dbReference type="AlphaFoldDB" id="A0A0R0M3U2"/>
<name>A0A0R0M3U2_9MICR</name>